<proteinExistence type="predicted"/>
<dbReference type="RefSeq" id="XP_042920746.1">
    <property type="nucleotide sequence ID" value="XM_043066126.1"/>
</dbReference>
<name>A0A2K3DCM5_CHLRE</name>
<protein>
    <submittedName>
        <fullName evidence="2">Uncharacterized protein</fullName>
    </submittedName>
</protein>
<feature type="region of interest" description="Disordered" evidence="1">
    <location>
        <begin position="85"/>
        <end position="105"/>
    </location>
</feature>
<organism evidence="2 3">
    <name type="scientific">Chlamydomonas reinhardtii</name>
    <name type="common">Chlamydomonas smithii</name>
    <dbReference type="NCBI Taxonomy" id="3055"/>
    <lineage>
        <taxon>Eukaryota</taxon>
        <taxon>Viridiplantae</taxon>
        <taxon>Chlorophyta</taxon>
        <taxon>core chlorophytes</taxon>
        <taxon>Chlorophyceae</taxon>
        <taxon>CS clade</taxon>
        <taxon>Chlamydomonadales</taxon>
        <taxon>Chlamydomonadaceae</taxon>
        <taxon>Chlamydomonas</taxon>
    </lineage>
</organism>
<evidence type="ECO:0000313" key="3">
    <source>
        <dbReference type="Proteomes" id="UP000006906"/>
    </source>
</evidence>
<gene>
    <name evidence="2" type="ORF">CHLRE_09g403955v5</name>
</gene>
<dbReference type="EMBL" id="CM008970">
    <property type="protein sequence ID" value="PNW78278.1"/>
    <property type="molecule type" value="Genomic_DNA"/>
</dbReference>
<accession>A0A2K3DCM5</accession>
<evidence type="ECO:0000256" key="1">
    <source>
        <dbReference type="SAM" id="MobiDB-lite"/>
    </source>
</evidence>
<dbReference type="GeneID" id="66054831"/>
<keyword evidence="3" id="KW-1185">Reference proteome</keyword>
<reference evidence="2 3" key="1">
    <citation type="journal article" date="2007" name="Science">
        <title>The Chlamydomonas genome reveals the evolution of key animal and plant functions.</title>
        <authorList>
            <person name="Merchant S.S."/>
            <person name="Prochnik S.E."/>
            <person name="Vallon O."/>
            <person name="Harris E.H."/>
            <person name="Karpowicz S.J."/>
            <person name="Witman G.B."/>
            <person name="Terry A."/>
            <person name="Salamov A."/>
            <person name="Fritz-Laylin L.K."/>
            <person name="Marechal-Drouard L."/>
            <person name="Marshall W.F."/>
            <person name="Qu L.H."/>
            <person name="Nelson D.R."/>
            <person name="Sanderfoot A.A."/>
            <person name="Spalding M.H."/>
            <person name="Kapitonov V.V."/>
            <person name="Ren Q."/>
            <person name="Ferris P."/>
            <person name="Lindquist E."/>
            <person name="Shapiro H."/>
            <person name="Lucas S.M."/>
            <person name="Grimwood J."/>
            <person name="Schmutz J."/>
            <person name="Cardol P."/>
            <person name="Cerutti H."/>
            <person name="Chanfreau G."/>
            <person name="Chen C.L."/>
            <person name="Cognat V."/>
            <person name="Croft M.T."/>
            <person name="Dent R."/>
            <person name="Dutcher S."/>
            <person name="Fernandez E."/>
            <person name="Fukuzawa H."/>
            <person name="Gonzalez-Ballester D."/>
            <person name="Gonzalez-Halphen D."/>
            <person name="Hallmann A."/>
            <person name="Hanikenne M."/>
            <person name="Hippler M."/>
            <person name="Inwood W."/>
            <person name="Jabbari K."/>
            <person name="Kalanon M."/>
            <person name="Kuras R."/>
            <person name="Lefebvre P.A."/>
            <person name="Lemaire S.D."/>
            <person name="Lobanov A.V."/>
            <person name="Lohr M."/>
            <person name="Manuell A."/>
            <person name="Meier I."/>
            <person name="Mets L."/>
            <person name="Mittag M."/>
            <person name="Mittelmeier T."/>
            <person name="Moroney J.V."/>
            <person name="Moseley J."/>
            <person name="Napoli C."/>
            <person name="Nedelcu A.M."/>
            <person name="Niyogi K."/>
            <person name="Novoselov S.V."/>
            <person name="Paulsen I.T."/>
            <person name="Pazour G."/>
            <person name="Purton S."/>
            <person name="Ral J.P."/>
            <person name="Riano-Pachon D.M."/>
            <person name="Riekhof W."/>
            <person name="Rymarquis L."/>
            <person name="Schroda M."/>
            <person name="Stern D."/>
            <person name="Umen J."/>
            <person name="Willows R."/>
            <person name="Wilson N."/>
            <person name="Zimmer S.L."/>
            <person name="Allmer J."/>
            <person name="Balk J."/>
            <person name="Bisova K."/>
            <person name="Chen C.J."/>
            <person name="Elias M."/>
            <person name="Gendler K."/>
            <person name="Hauser C."/>
            <person name="Lamb M.R."/>
            <person name="Ledford H."/>
            <person name="Long J.C."/>
            <person name="Minagawa J."/>
            <person name="Page M.D."/>
            <person name="Pan J."/>
            <person name="Pootakham W."/>
            <person name="Roje S."/>
            <person name="Rose A."/>
            <person name="Stahlberg E."/>
            <person name="Terauchi A.M."/>
            <person name="Yang P."/>
            <person name="Ball S."/>
            <person name="Bowler C."/>
            <person name="Dieckmann C.L."/>
            <person name="Gladyshev V.N."/>
            <person name="Green P."/>
            <person name="Jorgensen R."/>
            <person name="Mayfield S."/>
            <person name="Mueller-Roeber B."/>
            <person name="Rajamani S."/>
            <person name="Sayre R.T."/>
            <person name="Brokstein P."/>
            <person name="Dubchak I."/>
            <person name="Goodstein D."/>
            <person name="Hornick L."/>
            <person name="Huang Y.W."/>
            <person name="Jhaveri J."/>
            <person name="Luo Y."/>
            <person name="Martinez D."/>
            <person name="Ngau W.C."/>
            <person name="Otillar B."/>
            <person name="Poliakov A."/>
            <person name="Porter A."/>
            <person name="Szajkowski L."/>
            <person name="Werner G."/>
            <person name="Zhou K."/>
            <person name="Grigoriev I.V."/>
            <person name="Rokhsar D.S."/>
            <person name="Grossman A.R."/>
        </authorList>
    </citation>
    <scope>NUCLEOTIDE SEQUENCE [LARGE SCALE GENOMIC DNA]</scope>
    <source>
        <strain evidence="3">CC-503</strain>
    </source>
</reference>
<dbReference type="Gramene" id="PNW78278">
    <property type="protein sequence ID" value="PNW78278"/>
    <property type="gene ID" value="CHLRE_09g403955v5"/>
</dbReference>
<evidence type="ECO:0000313" key="2">
    <source>
        <dbReference type="EMBL" id="PNW78278.1"/>
    </source>
</evidence>
<dbReference type="InParanoid" id="A0A2K3DCM5"/>
<dbReference type="AlphaFoldDB" id="A0A2K3DCM5"/>
<sequence length="144" mass="15469">MKSNARRPACRLSAFHHIDRTLDEEFSDASAGFLNEVLSGVTSSECDSGNGEEHSSTLAPDAGAIPDLCSDEVHALLVLQQSAVERAPATARQRRSEGSGRPAHRCRRLHHRYNMAGVLSGFVPLRLLQDAAAVTPPGEPMPSN</sequence>
<dbReference type="KEGG" id="cre:CHLRE_09g403955v5"/>
<dbReference type="Proteomes" id="UP000006906">
    <property type="component" value="Chromosome 9"/>
</dbReference>